<evidence type="ECO:0000259" key="3">
    <source>
        <dbReference type="Pfam" id="PF25200"/>
    </source>
</evidence>
<organism evidence="4 5">
    <name type="scientific">Flavobacterium sedimenticola</name>
    <dbReference type="NCBI Taxonomy" id="3043286"/>
    <lineage>
        <taxon>Bacteria</taxon>
        <taxon>Pseudomonadati</taxon>
        <taxon>Bacteroidota</taxon>
        <taxon>Flavobacteriia</taxon>
        <taxon>Flavobacteriales</taxon>
        <taxon>Flavobacteriaceae</taxon>
        <taxon>Flavobacterium</taxon>
    </lineage>
</organism>
<evidence type="ECO:0000313" key="4">
    <source>
        <dbReference type="EMBL" id="MDI9256351.1"/>
    </source>
</evidence>
<feature type="region of interest" description="Disordered" evidence="1">
    <location>
        <begin position="246"/>
        <end position="267"/>
    </location>
</feature>
<evidence type="ECO:0000259" key="2">
    <source>
        <dbReference type="Pfam" id="PF14297"/>
    </source>
</evidence>
<comment type="caution">
    <text evidence="4">The sequence shown here is derived from an EMBL/GenBank/DDBJ whole genome shotgun (WGS) entry which is preliminary data.</text>
</comment>
<dbReference type="Pfam" id="PF25200">
    <property type="entry name" value="DUF7833"/>
    <property type="match status" value="1"/>
</dbReference>
<protein>
    <submittedName>
        <fullName evidence="4">DUF4373 domain-containing protein</fullName>
    </submittedName>
</protein>
<sequence>MAREQRKDVDYFPHDCTHGRKMHIIEQKYGNDGYATWFKLLEQLGKANNHYIDISDEMTFFFLVSTFRISEEMTRNILNDLSKMGAIDKYLFENHKVIWSQKFTESVTDAYRKRKNKIYQYSDVLKEIGVDLCQSSAGLPEVIHKEDAKAPEVIPKEKKSKEEKSKEEEILKSNFDNSKNIEYAHVQKTESPTWIQTTAMQFEISPEVIPKKLDEFVLYLGNIEKKHPNKKDFLTHFNNWLKNNIHANPTTNHDRKQNTGPGYKPAEVDTGELVRELTEDVENGNIPGVYTG</sequence>
<dbReference type="RefSeq" id="WP_283238030.1">
    <property type="nucleotide sequence ID" value="NZ_JASGBP010000001.1"/>
</dbReference>
<dbReference type="InterPro" id="IPR057155">
    <property type="entry name" value="DUF7833"/>
</dbReference>
<feature type="domain" description="DUF7833" evidence="3">
    <location>
        <begin position="193"/>
        <end position="242"/>
    </location>
</feature>
<dbReference type="Proteomes" id="UP001230035">
    <property type="component" value="Unassembled WGS sequence"/>
</dbReference>
<accession>A0ABT6XMQ2</accession>
<feature type="domain" description="Lin1244/Lin1753-like N-terminal" evidence="2">
    <location>
        <begin position="11"/>
        <end position="102"/>
    </location>
</feature>
<evidence type="ECO:0000313" key="5">
    <source>
        <dbReference type="Proteomes" id="UP001230035"/>
    </source>
</evidence>
<keyword evidence="5" id="KW-1185">Reference proteome</keyword>
<dbReference type="Pfam" id="PF14297">
    <property type="entry name" value="Lin1244_N"/>
    <property type="match status" value="1"/>
</dbReference>
<reference evidence="4 5" key="1">
    <citation type="submission" date="2023-05" db="EMBL/GenBank/DDBJ databases">
        <title>Flavobacterium sedimenti sp. nov., isolated from the sediment.</title>
        <authorList>
            <person name="Wu N."/>
        </authorList>
    </citation>
    <scope>NUCLEOTIDE SEQUENCE [LARGE SCALE GENOMIC DNA]</scope>
    <source>
        <strain evidence="4 5">YZ-48</strain>
    </source>
</reference>
<evidence type="ECO:0000256" key="1">
    <source>
        <dbReference type="SAM" id="MobiDB-lite"/>
    </source>
</evidence>
<name>A0ABT6XMQ2_9FLAO</name>
<proteinExistence type="predicted"/>
<dbReference type="InterPro" id="IPR025400">
    <property type="entry name" value="Lin1244/Lin1753-like_N"/>
</dbReference>
<gene>
    <name evidence="4" type="ORF">QHT84_02865</name>
</gene>
<dbReference type="EMBL" id="JASGBP010000001">
    <property type="protein sequence ID" value="MDI9256351.1"/>
    <property type="molecule type" value="Genomic_DNA"/>
</dbReference>